<dbReference type="InterPro" id="IPR013216">
    <property type="entry name" value="Methyltransf_11"/>
</dbReference>
<dbReference type="PANTHER" id="PTHR44942">
    <property type="entry name" value="METHYLTRANSF_11 DOMAIN-CONTAINING PROTEIN"/>
    <property type="match status" value="1"/>
</dbReference>
<dbReference type="Proteomes" id="UP000183315">
    <property type="component" value="Unassembled WGS sequence"/>
</dbReference>
<protein>
    <submittedName>
        <fullName evidence="5">Methyltransferase domain-containing protein</fullName>
    </submittedName>
</protein>
<dbReference type="PANTHER" id="PTHR44942:SF4">
    <property type="entry name" value="METHYLTRANSFERASE TYPE 11 DOMAIN-CONTAINING PROTEIN"/>
    <property type="match status" value="1"/>
</dbReference>
<accession>A0A1H6YBM1</accession>
<sequence>MNERSLSFGKAASDYAKGRPGYPLQMVDWLLEGVTGRVLDLGAGTGKLTEAIHRCRHAEVVAVDPDPVMLATLEAHVPRVPTMRGTAEEIPLEDGSVDAVVMGQAWHWVDPEAAATEIARVLAPGGVLGLVWNIRNERSDWVTALTRVIGHSSAETMLAAGPPRVPAPFGPLEIEELTWKRPITADGLRALVHSRSNYITAPEAFRVDLDVALEHLIARTPELAGGGEFPMPYVTHGYRTRVAPAA</sequence>
<dbReference type="AlphaFoldDB" id="A0A1H6YBM1"/>
<evidence type="ECO:0000256" key="2">
    <source>
        <dbReference type="ARBA" id="ARBA00022603"/>
    </source>
</evidence>
<dbReference type="STRING" id="1043493.SAMN05421637_1497"/>
<dbReference type="Pfam" id="PF08241">
    <property type="entry name" value="Methyltransf_11"/>
    <property type="match status" value="1"/>
</dbReference>
<gene>
    <name evidence="5" type="ORF">SAMN05421637_1497</name>
</gene>
<proteinExistence type="inferred from homology"/>
<dbReference type="InterPro" id="IPR051052">
    <property type="entry name" value="Diverse_substrate_MTase"/>
</dbReference>
<evidence type="ECO:0000313" key="6">
    <source>
        <dbReference type="Proteomes" id="UP000183315"/>
    </source>
</evidence>
<dbReference type="eggNOG" id="COG2226">
    <property type="taxonomic scope" value="Bacteria"/>
</dbReference>
<dbReference type="RefSeq" id="WP_042215104.1">
    <property type="nucleotide sequence ID" value="NZ_BBLU01000008.1"/>
</dbReference>
<organism evidence="5 6">
    <name type="scientific">Demequina mangrovi</name>
    <dbReference type="NCBI Taxonomy" id="1043493"/>
    <lineage>
        <taxon>Bacteria</taxon>
        <taxon>Bacillati</taxon>
        <taxon>Actinomycetota</taxon>
        <taxon>Actinomycetes</taxon>
        <taxon>Micrococcales</taxon>
        <taxon>Demequinaceae</taxon>
        <taxon>Demequina</taxon>
    </lineage>
</organism>
<evidence type="ECO:0000313" key="5">
    <source>
        <dbReference type="EMBL" id="SEJ34602.1"/>
    </source>
</evidence>
<evidence type="ECO:0000259" key="4">
    <source>
        <dbReference type="Pfam" id="PF08241"/>
    </source>
</evidence>
<comment type="similarity">
    <text evidence="1">Belongs to the methyltransferase superfamily.</text>
</comment>
<dbReference type="GO" id="GO:0032259">
    <property type="term" value="P:methylation"/>
    <property type="evidence" value="ECO:0007669"/>
    <property type="project" value="UniProtKB-KW"/>
</dbReference>
<evidence type="ECO:0000256" key="1">
    <source>
        <dbReference type="ARBA" id="ARBA00008361"/>
    </source>
</evidence>
<dbReference type="GO" id="GO:0008757">
    <property type="term" value="F:S-adenosylmethionine-dependent methyltransferase activity"/>
    <property type="evidence" value="ECO:0007669"/>
    <property type="project" value="InterPro"/>
</dbReference>
<dbReference type="SUPFAM" id="SSF53335">
    <property type="entry name" value="S-adenosyl-L-methionine-dependent methyltransferases"/>
    <property type="match status" value="1"/>
</dbReference>
<dbReference type="EMBL" id="FNZI01000003">
    <property type="protein sequence ID" value="SEJ34602.1"/>
    <property type="molecule type" value="Genomic_DNA"/>
</dbReference>
<dbReference type="Gene3D" id="3.40.50.150">
    <property type="entry name" value="Vaccinia Virus protein VP39"/>
    <property type="match status" value="1"/>
</dbReference>
<keyword evidence="3 5" id="KW-0808">Transferase</keyword>
<name>A0A1H6YBM1_9MICO</name>
<dbReference type="InterPro" id="IPR029063">
    <property type="entry name" value="SAM-dependent_MTases_sf"/>
</dbReference>
<keyword evidence="6" id="KW-1185">Reference proteome</keyword>
<reference evidence="6" key="1">
    <citation type="submission" date="2016-10" db="EMBL/GenBank/DDBJ databases">
        <authorList>
            <person name="Varghese N."/>
        </authorList>
    </citation>
    <scope>NUCLEOTIDE SEQUENCE [LARGE SCALE GENOMIC DNA]</scope>
    <source>
        <strain evidence="6">DSM 24868</strain>
    </source>
</reference>
<dbReference type="CDD" id="cd02440">
    <property type="entry name" value="AdoMet_MTases"/>
    <property type="match status" value="1"/>
</dbReference>
<feature type="domain" description="Methyltransferase type 11" evidence="4">
    <location>
        <begin position="39"/>
        <end position="128"/>
    </location>
</feature>
<keyword evidence="2 5" id="KW-0489">Methyltransferase</keyword>
<evidence type="ECO:0000256" key="3">
    <source>
        <dbReference type="ARBA" id="ARBA00022679"/>
    </source>
</evidence>